<evidence type="ECO:0000313" key="1">
    <source>
        <dbReference type="EMBL" id="KAK4037479.1"/>
    </source>
</evidence>
<evidence type="ECO:0000313" key="2">
    <source>
        <dbReference type="Proteomes" id="UP001234178"/>
    </source>
</evidence>
<dbReference type="PANTHER" id="PTHR46903">
    <property type="entry name" value="C2H2-TYPE DOMAIN-CONTAINING PROTEIN"/>
    <property type="match status" value="1"/>
</dbReference>
<keyword evidence="2" id="KW-1185">Reference proteome</keyword>
<accession>A0ABR0B711</accession>
<comment type="caution">
    <text evidence="1">The sequence shown here is derived from an EMBL/GenBank/DDBJ whole genome shotgun (WGS) entry which is preliminary data.</text>
</comment>
<name>A0ABR0B711_9CRUS</name>
<sequence>MAEVAGSFVEGLIVRVGSCNLKSIEINIKKWKRQWKATRTQETTTCRPNNSVIFARITRHHHLTDRPPRNAVLHAPPSVVDQPEVVRAAELAIAHQRVDEVRIQADAACIAAENAERDLQQLSIDDQKPFSSAHYYNPIAAQNVADWLFRPRRMFEQPEFRSTLSVDLDLFHGKSLEWFSWIDVFRALVHATVNSPGERLALLKRYLRGNCLDVIYGLGGGEPAYMEALTRLKQTCGRRDVLRAAHLQAMGQLEIKQDPATLKRFPEKVRTHFFNLSRIDETSTADELMNAKLITHKITETLFVTEISLKEKMALVILL</sequence>
<dbReference type="PANTHER" id="PTHR46903:SF1">
    <property type="entry name" value="CCHC-TYPE DOMAIN-CONTAINING PROTEIN"/>
    <property type="match status" value="1"/>
</dbReference>
<organism evidence="1 2">
    <name type="scientific">Daphnia magna</name>
    <dbReference type="NCBI Taxonomy" id="35525"/>
    <lineage>
        <taxon>Eukaryota</taxon>
        <taxon>Metazoa</taxon>
        <taxon>Ecdysozoa</taxon>
        <taxon>Arthropoda</taxon>
        <taxon>Crustacea</taxon>
        <taxon>Branchiopoda</taxon>
        <taxon>Diplostraca</taxon>
        <taxon>Cladocera</taxon>
        <taxon>Anomopoda</taxon>
        <taxon>Daphniidae</taxon>
        <taxon>Daphnia</taxon>
    </lineage>
</organism>
<reference evidence="1 2" key="1">
    <citation type="journal article" date="2023" name="Nucleic Acids Res.">
        <title>The hologenome of Daphnia magna reveals possible DNA methylation and microbiome-mediated evolution of the host genome.</title>
        <authorList>
            <person name="Chaturvedi A."/>
            <person name="Li X."/>
            <person name="Dhandapani V."/>
            <person name="Marshall H."/>
            <person name="Kissane S."/>
            <person name="Cuenca-Cambronero M."/>
            <person name="Asole G."/>
            <person name="Calvet F."/>
            <person name="Ruiz-Romero M."/>
            <person name="Marangio P."/>
            <person name="Guigo R."/>
            <person name="Rago D."/>
            <person name="Mirbahai L."/>
            <person name="Eastwood N."/>
            <person name="Colbourne J.K."/>
            <person name="Zhou J."/>
            <person name="Mallon E."/>
            <person name="Orsini L."/>
        </authorList>
    </citation>
    <scope>NUCLEOTIDE SEQUENCE [LARGE SCALE GENOMIC DNA]</scope>
    <source>
        <strain evidence="1">LRV0_1</strain>
    </source>
</reference>
<protein>
    <submittedName>
        <fullName evidence="1">Uncharacterized protein</fullName>
    </submittedName>
</protein>
<proteinExistence type="predicted"/>
<dbReference type="EMBL" id="JAOYFB010000040">
    <property type="protein sequence ID" value="KAK4037479.1"/>
    <property type="molecule type" value="Genomic_DNA"/>
</dbReference>
<dbReference type="Proteomes" id="UP001234178">
    <property type="component" value="Unassembled WGS sequence"/>
</dbReference>
<dbReference type="Pfam" id="PF03564">
    <property type="entry name" value="DUF1759"/>
    <property type="match status" value="1"/>
</dbReference>
<gene>
    <name evidence="1" type="ORF">OUZ56_029512</name>
</gene>
<dbReference type="InterPro" id="IPR005312">
    <property type="entry name" value="DUF1759"/>
</dbReference>